<keyword evidence="2 4" id="KW-0489">Methyltransferase</keyword>
<keyword evidence="4" id="KW-0949">S-adenosyl-L-methionine</keyword>
<name>A0A7X2HJN3_RALPI</name>
<dbReference type="PANTHER" id="PTHR43619:SF2">
    <property type="entry name" value="S-ADENOSYL-L-METHIONINE-DEPENDENT METHYLTRANSFERASES SUPERFAMILY PROTEIN"/>
    <property type="match status" value="1"/>
</dbReference>
<dbReference type="InterPro" id="IPR007213">
    <property type="entry name" value="Ppm1/Ppm2/Tcmp"/>
</dbReference>
<dbReference type="InterPro" id="IPR029063">
    <property type="entry name" value="SAM-dependent_MTases_sf"/>
</dbReference>
<comment type="function">
    <text evidence="4">Exhibits S-adenosyl-L-methionine-dependent methyltransferase activity.</text>
</comment>
<dbReference type="Proteomes" id="UP000441032">
    <property type="component" value="Unassembled WGS sequence"/>
</dbReference>
<evidence type="ECO:0000256" key="3">
    <source>
        <dbReference type="ARBA" id="ARBA00022679"/>
    </source>
</evidence>
<dbReference type="PANTHER" id="PTHR43619">
    <property type="entry name" value="S-ADENOSYL-L-METHIONINE-DEPENDENT METHYLTRANSFERASE YKTD-RELATED"/>
    <property type="match status" value="1"/>
</dbReference>
<proteinExistence type="inferred from homology"/>
<dbReference type="EMBL" id="WJYN01000001">
    <property type="protein sequence ID" value="MRS97124.1"/>
    <property type="molecule type" value="Genomic_DNA"/>
</dbReference>
<comment type="similarity">
    <text evidence="1 4">Belongs to the UPF0677 family.</text>
</comment>
<organism evidence="5 6">
    <name type="scientific">Ralstonia pickettii</name>
    <name type="common">Burkholderia pickettii</name>
    <dbReference type="NCBI Taxonomy" id="329"/>
    <lineage>
        <taxon>Bacteria</taxon>
        <taxon>Pseudomonadati</taxon>
        <taxon>Pseudomonadota</taxon>
        <taxon>Betaproteobacteria</taxon>
        <taxon>Burkholderiales</taxon>
        <taxon>Burkholderiaceae</taxon>
        <taxon>Ralstonia</taxon>
    </lineage>
</organism>
<evidence type="ECO:0000313" key="6">
    <source>
        <dbReference type="Proteomes" id="UP000441032"/>
    </source>
</evidence>
<dbReference type="NCBIfam" id="TIGR00027">
    <property type="entry name" value="mthyl_TIGR00027"/>
    <property type="match status" value="1"/>
</dbReference>
<dbReference type="AlphaFoldDB" id="A0A7X2HJN3"/>
<dbReference type="Pfam" id="PF04072">
    <property type="entry name" value="LCM"/>
    <property type="match status" value="1"/>
</dbReference>
<evidence type="ECO:0000256" key="1">
    <source>
        <dbReference type="ARBA" id="ARBA00008138"/>
    </source>
</evidence>
<keyword evidence="3 5" id="KW-0808">Transferase</keyword>
<accession>A0A7X2HJN3</accession>
<protein>
    <recommendedName>
        <fullName evidence="4">S-adenosyl-L-methionine-dependent methyltransferase</fullName>
        <ecNumber evidence="4">2.1.1.-</ecNumber>
    </recommendedName>
</protein>
<dbReference type="RefSeq" id="WP_154205330.1">
    <property type="nucleotide sequence ID" value="NZ_WJYN01000001.1"/>
</dbReference>
<reference evidence="5 6" key="1">
    <citation type="submission" date="2019-11" db="EMBL/GenBank/DDBJ databases">
        <title>Phenotypic characterization of an OXA-22 and OXA-60 co-producing Ralstonia pickettii clinical strain.</title>
        <authorList>
            <person name="He F."/>
        </authorList>
    </citation>
    <scope>NUCLEOTIDE SEQUENCE [LARGE SCALE GENOMIC DNA]</scope>
    <source>
        <strain evidence="5 6">PSLESD1</strain>
    </source>
</reference>
<gene>
    <name evidence="5" type="ORF">GJQ57_00500</name>
</gene>
<sequence length="286" mass="31400">MNDLQTASPDSTAARVALWRALHVHSDAPPHVLEDEVGLKLLAPEPGWQQRGDMDPQFTRPFRASIVARARFIEDLVIEHAGRGLSQYVILGAGLDSFAQRRPNVASRMTVFEVDQPGPQAWKRQRLADVGLGVPDWLRFVPVDFEARESWQDALIAAGFDASRPAIVVSTGVSMYLSKEANGATLRQVASLAPGSMLAMTFLLPLEMADPDVRPGLQMAEKGARASGTPFISFFTPPEMLALARENGFRDAQHISADMLTERYFLGRTDGLRPPRNAEELLLATV</sequence>
<dbReference type="SUPFAM" id="SSF53335">
    <property type="entry name" value="S-adenosyl-L-methionine-dependent methyltransferases"/>
    <property type="match status" value="1"/>
</dbReference>
<comment type="caution">
    <text evidence="5">The sequence shown here is derived from an EMBL/GenBank/DDBJ whole genome shotgun (WGS) entry which is preliminary data.</text>
</comment>
<dbReference type="GO" id="GO:0032259">
    <property type="term" value="P:methylation"/>
    <property type="evidence" value="ECO:0007669"/>
    <property type="project" value="UniProtKB-KW"/>
</dbReference>
<evidence type="ECO:0000256" key="2">
    <source>
        <dbReference type="ARBA" id="ARBA00022603"/>
    </source>
</evidence>
<dbReference type="EC" id="2.1.1.-" evidence="4"/>
<dbReference type="Gene3D" id="3.40.50.150">
    <property type="entry name" value="Vaccinia Virus protein VP39"/>
    <property type="match status" value="1"/>
</dbReference>
<evidence type="ECO:0000256" key="4">
    <source>
        <dbReference type="RuleBase" id="RU362030"/>
    </source>
</evidence>
<dbReference type="InterPro" id="IPR011610">
    <property type="entry name" value="SAM_mthyl_Trfase_ML2640-like"/>
</dbReference>
<evidence type="ECO:0000313" key="5">
    <source>
        <dbReference type="EMBL" id="MRS97124.1"/>
    </source>
</evidence>
<dbReference type="GO" id="GO:0008168">
    <property type="term" value="F:methyltransferase activity"/>
    <property type="evidence" value="ECO:0007669"/>
    <property type="project" value="UniProtKB-UniRule"/>
</dbReference>